<accession>A0A1G6JXL5</accession>
<evidence type="ECO:0000313" key="2">
    <source>
        <dbReference type="Proteomes" id="UP000199501"/>
    </source>
</evidence>
<dbReference type="Proteomes" id="UP000199501">
    <property type="component" value="Unassembled WGS sequence"/>
</dbReference>
<gene>
    <name evidence="1" type="ORF">SAMN05216174_101607</name>
</gene>
<proteinExistence type="predicted"/>
<protein>
    <submittedName>
        <fullName evidence="1">Uncharacterized protein</fullName>
    </submittedName>
</protein>
<dbReference type="AlphaFoldDB" id="A0A1G6JXL5"/>
<keyword evidence="2" id="KW-1185">Reference proteome</keyword>
<dbReference type="EMBL" id="FMZZ01000001">
    <property type="protein sequence ID" value="SDC23388.1"/>
    <property type="molecule type" value="Genomic_DNA"/>
</dbReference>
<evidence type="ECO:0000313" key="1">
    <source>
        <dbReference type="EMBL" id="SDC23388.1"/>
    </source>
</evidence>
<organism evidence="1 2">
    <name type="scientific">Actinokineospora iranica</name>
    <dbReference type="NCBI Taxonomy" id="1271860"/>
    <lineage>
        <taxon>Bacteria</taxon>
        <taxon>Bacillati</taxon>
        <taxon>Actinomycetota</taxon>
        <taxon>Actinomycetes</taxon>
        <taxon>Pseudonocardiales</taxon>
        <taxon>Pseudonocardiaceae</taxon>
        <taxon>Actinokineospora</taxon>
    </lineage>
</organism>
<reference evidence="2" key="1">
    <citation type="submission" date="2016-10" db="EMBL/GenBank/DDBJ databases">
        <authorList>
            <person name="Varghese N."/>
            <person name="Submissions S."/>
        </authorList>
    </citation>
    <scope>NUCLEOTIDE SEQUENCE [LARGE SCALE GENOMIC DNA]</scope>
    <source>
        <strain evidence="2">IBRC-M 10403</strain>
    </source>
</reference>
<sequence>MVALSVSSTNTEDRADVQDLAGGIFDGFFWEGRR</sequence>
<name>A0A1G6JXL5_9PSEU</name>